<feature type="transmembrane region" description="Helical" evidence="7">
    <location>
        <begin position="88"/>
        <end position="108"/>
    </location>
</feature>
<dbReference type="PANTHER" id="PTHR43141:SF4">
    <property type="entry name" value="CYTOCHROME BD2 SUBUNIT II"/>
    <property type="match status" value="1"/>
</dbReference>
<evidence type="ECO:0000256" key="2">
    <source>
        <dbReference type="ARBA" id="ARBA00007543"/>
    </source>
</evidence>
<evidence type="ECO:0000256" key="4">
    <source>
        <dbReference type="ARBA" id="ARBA00022692"/>
    </source>
</evidence>
<feature type="transmembrane region" description="Helical" evidence="7">
    <location>
        <begin position="229"/>
        <end position="251"/>
    </location>
</feature>
<dbReference type="PANTHER" id="PTHR43141">
    <property type="entry name" value="CYTOCHROME BD2 SUBUNIT II"/>
    <property type="match status" value="1"/>
</dbReference>
<keyword evidence="3" id="KW-1003">Cell membrane</keyword>
<evidence type="ECO:0000256" key="1">
    <source>
        <dbReference type="ARBA" id="ARBA00004651"/>
    </source>
</evidence>
<evidence type="ECO:0000256" key="6">
    <source>
        <dbReference type="ARBA" id="ARBA00023136"/>
    </source>
</evidence>
<evidence type="ECO:0000313" key="9">
    <source>
        <dbReference type="Proteomes" id="UP000646365"/>
    </source>
</evidence>
<comment type="similarity">
    <text evidence="2">Belongs to the cytochrome ubiquinol oxidase subunit 2 family.</text>
</comment>
<dbReference type="EMBL" id="BMJQ01000012">
    <property type="protein sequence ID" value="GGF34100.1"/>
    <property type="molecule type" value="Genomic_DNA"/>
</dbReference>
<organism evidence="8 9">
    <name type="scientific">Aliidongia dinghuensis</name>
    <dbReference type="NCBI Taxonomy" id="1867774"/>
    <lineage>
        <taxon>Bacteria</taxon>
        <taxon>Pseudomonadati</taxon>
        <taxon>Pseudomonadota</taxon>
        <taxon>Alphaproteobacteria</taxon>
        <taxon>Rhodospirillales</taxon>
        <taxon>Dongiaceae</taxon>
        <taxon>Aliidongia</taxon>
    </lineage>
</organism>
<dbReference type="GO" id="GO:0016682">
    <property type="term" value="F:oxidoreductase activity, acting on diphenols and related substances as donors, oxygen as acceptor"/>
    <property type="evidence" value="ECO:0007669"/>
    <property type="project" value="TreeGrafter"/>
</dbReference>
<dbReference type="Pfam" id="PF02322">
    <property type="entry name" value="Cyt_bd_oxida_II"/>
    <property type="match status" value="1"/>
</dbReference>
<gene>
    <name evidence="8" type="ORF">GCM10011611_45410</name>
</gene>
<dbReference type="AlphaFoldDB" id="A0A8J3E5A1"/>
<feature type="transmembrane region" description="Helical" evidence="7">
    <location>
        <begin position="12"/>
        <end position="39"/>
    </location>
</feature>
<keyword evidence="9" id="KW-1185">Reference proteome</keyword>
<keyword evidence="4 7" id="KW-0812">Transmembrane</keyword>
<accession>A0A8J3E5A1</accession>
<comment type="subcellular location">
    <subcellularLocation>
        <location evidence="1">Cell membrane</location>
        <topology evidence="1">Multi-pass membrane protein</topology>
    </subcellularLocation>
</comment>
<keyword evidence="6 7" id="KW-0472">Membrane</keyword>
<feature type="transmembrane region" description="Helical" evidence="7">
    <location>
        <begin position="120"/>
        <end position="141"/>
    </location>
</feature>
<dbReference type="NCBIfam" id="TIGR00203">
    <property type="entry name" value="cydB"/>
    <property type="match status" value="1"/>
</dbReference>
<dbReference type="GO" id="GO:0019646">
    <property type="term" value="P:aerobic electron transport chain"/>
    <property type="evidence" value="ECO:0007669"/>
    <property type="project" value="TreeGrafter"/>
</dbReference>
<name>A0A8J3E5A1_9PROT</name>
<keyword evidence="5 7" id="KW-1133">Transmembrane helix</keyword>
<feature type="transmembrane region" description="Helical" evidence="7">
    <location>
        <begin position="303"/>
        <end position="327"/>
    </location>
</feature>
<evidence type="ECO:0000256" key="7">
    <source>
        <dbReference type="SAM" id="Phobius"/>
    </source>
</evidence>
<evidence type="ECO:0000313" key="8">
    <source>
        <dbReference type="EMBL" id="GGF34100.1"/>
    </source>
</evidence>
<dbReference type="GO" id="GO:0009055">
    <property type="term" value="F:electron transfer activity"/>
    <property type="evidence" value="ECO:0007669"/>
    <property type="project" value="TreeGrafter"/>
</dbReference>
<feature type="transmembrane region" description="Helical" evidence="7">
    <location>
        <begin position="199"/>
        <end position="217"/>
    </location>
</feature>
<dbReference type="Proteomes" id="UP000646365">
    <property type="component" value="Unassembled WGS sequence"/>
</dbReference>
<proteinExistence type="inferred from homology"/>
<comment type="caution">
    <text evidence="8">The sequence shown here is derived from an EMBL/GenBank/DDBJ whole genome shotgun (WGS) entry which is preliminary data.</text>
</comment>
<feature type="transmembrane region" description="Helical" evidence="7">
    <location>
        <begin position="161"/>
        <end position="183"/>
    </location>
</feature>
<dbReference type="RefSeq" id="WP_189050034.1">
    <property type="nucleotide sequence ID" value="NZ_BMJQ01000012.1"/>
</dbReference>
<dbReference type="InterPro" id="IPR003317">
    <property type="entry name" value="Cyt-d_oxidase_su2"/>
</dbReference>
<evidence type="ECO:0000256" key="3">
    <source>
        <dbReference type="ARBA" id="ARBA00022475"/>
    </source>
</evidence>
<sequence>MNGPVLDLVGIWTVILGLGVFFYVLLDGFDLGVGMLYGLQRHSDYRGIIMNSIAPIWDGNETWLILGGLALLAAFPLAFAIIIPALYFPVLLMLLALIFRGVAFEFRFRDKAHRGFWDHAFCYGSAVATFAQGTVLGAFIQGFEIDGRHFVGGSFDWVTPFSILTGVALMAGYCLLGAGWLVLKTEGELQDWARRQGRRALILVMLAIAAVSLWTPYAEADIAERWFSWPNIVFLAPVPLASLVLAAAAWTSFGSGRREAMPFVYSIGLFLTAYIGLAVSLWPNIVPHRYSLWEAASSESTQAFLLVGTLFLLPVILLYTGWSYWVFRGKVKAHTGYH</sequence>
<dbReference type="GO" id="GO:0070069">
    <property type="term" value="C:cytochrome complex"/>
    <property type="evidence" value="ECO:0007669"/>
    <property type="project" value="TreeGrafter"/>
</dbReference>
<reference evidence="8" key="1">
    <citation type="journal article" date="2014" name="Int. J. Syst. Evol. Microbiol.">
        <title>Complete genome sequence of Corynebacterium casei LMG S-19264T (=DSM 44701T), isolated from a smear-ripened cheese.</title>
        <authorList>
            <consortium name="US DOE Joint Genome Institute (JGI-PGF)"/>
            <person name="Walter F."/>
            <person name="Albersmeier A."/>
            <person name="Kalinowski J."/>
            <person name="Ruckert C."/>
        </authorList>
    </citation>
    <scope>NUCLEOTIDE SEQUENCE</scope>
    <source>
        <strain evidence="8">CGMCC 1.15725</strain>
    </source>
</reference>
<reference evidence="8" key="2">
    <citation type="submission" date="2020-09" db="EMBL/GenBank/DDBJ databases">
        <authorList>
            <person name="Sun Q."/>
            <person name="Zhou Y."/>
        </authorList>
    </citation>
    <scope>NUCLEOTIDE SEQUENCE</scope>
    <source>
        <strain evidence="8">CGMCC 1.15725</strain>
    </source>
</reference>
<protein>
    <submittedName>
        <fullName evidence="8">Quinol oxidase subunit</fullName>
    </submittedName>
</protein>
<dbReference type="GO" id="GO:0005886">
    <property type="term" value="C:plasma membrane"/>
    <property type="evidence" value="ECO:0007669"/>
    <property type="project" value="UniProtKB-SubCell"/>
</dbReference>
<feature type="transmembrane region" description="Helical" evidence="7">
    <location>
        <begin position="263"/>
        <end position="283"/>
    </location>
</feature>
<evidence type="ECO:0000256" key="5">
    <source>
        <dbReference type="ARBA" id="ARBA00022989"/>
    </source>
</evidence>